<evidence type="ECO:0000313" key="1">
    <source>
        <dbReference type="EMBL" id="CAF0704322.1"/>
    </source>
</evidence>
<dbReference type="EMBL" id="CAJNOC010000006">
    <property type="protein sequence ID" value="CAF0704322.1"/>
    <property type="molecule type" value="Genomic_DNA"/>
</dbReference>
<reference evidence="1" key="1">
    <citation type="submission" date="2021-02" db="EMBL/GenBank/DDBJ databases">
        <authorList>
            <person name="Nowell W R."/>
        </authorList>
    </citation>
    <scope>NUCLEOTIDE SEQUENCE</scope>
    <source>
        <strain evidence="1">Ploen Becks lab</strain>
    </source>
</reference>
<dbReference type="AlphaFoldDB" id="A0A813M5Z8"/>
<keyword evidence="2" id="KW-1185">Reference proteome</keyword>
<proteinExistence type="predicted"/>
<accession>A0A813M5Z8</accession>
<evidence type="ECO:0000313" key="2">
    <source>
        <dbReference type="Proteomes" id="UP000663879"/>
    </source>
</evidence>
<name>A0A813M5Z8_9BILA</name>
<comment type="caution">
    <text evidence="1">The sequence shown here is derived from an EMBL/GenBank/DDBJ whole genome shotgun (WGS) entry which is preliminary data.</text>
</comment>
<organism evidence="1 2">
    <name type="scientific">Brachionus calyciflorus</name>
    <dbReference type="NCBI Taxonomy" id="104777"/>
    <lineage>
        <taxon>Eukaryota</taxon>
        <taxon>Metazoa</taxon>
        <taxon>Spiralia</taxon>
        <taxon>Gnathifera</taxon>
        <taxon>Rotifera</taxon>
        <taxon>Eurotatoria</taxon>
        <taxon>Monogononta</taxon>
        <taxon>Pseudotrocha</taxon>
        <taxon>Ploima</taxon>
        <taxon>Brachionidae</taxon>
        <taxon>Brachionus</taxon>
    </lineage>
</organism>
<dbReference type="Proteomes" id="UP000663879">
    <property type="component" value="Unassembled WGS sequence"/>
</dbReference>
<gene>
    <name evidence="1" type="ORF">OXX778_LOCUS136</name>
</gene>
<sequence length="75" mass="8812">MLNKSQTKTGQILESNLIKEFTVGRYETPIEFVQEALEIVDDKNGLDRKDVKKVLQNDGKKRRDVPPYFIFSYLY</sequence>
<protein>
    <submittedName>
        <fullName evidence="1">Uncharacterized protein</fullName>
    </submittedName>
</protein>